<sequence length="94" mass="10484">MFQFQAKFGLRPPTLYTEPAERGRSRHGCQCSGLAWLQTVDNRPTGSNCYNGPDCRSLAASGQRLIAAIGTVVRSTERKWVNWEKEGKGVGRRN</sequence>
<gene>
    <name evidence="1" type="ORF">ElyMa_000616900</name>
</gene>
<comment type="caution">
    <text evidence="1">The sequence shown here is derived from an EMBL/GenBank/DDBJ whole genome shotgun (WGS) entry which is preliminary data.</text>
</comment>
<evidence type="ECO:0000313" key="1">
    <source>
        <dbReference type="EMBL" id="GFR82003.1"/>
    </source>
</evidence>
<dbReference type="AlphaFoldDB" id="A0AAV4G8Y5"/>
<name>A0AAV4G8Y5_9GAST</name>
<dbReference type="EMBL" id="BMAT01001238">
    <property type="protein sequence ID" value="GFR82003.1"/>
    <property type="molecule type" value="Genomic_DNA"/>
</dbReference>
<organism evidence="1 2">
    <name type="scientific">Elysia marginata</name>
    <dbReference type="NCBI Taxonomy" id="1093978"/>
    <lineage>
        <taxon>Eukaryota</taxon>
        <taxon>Metazoa</taxon>
        <taxon>Spiralia</taxon>
        <taxon>Lophotrochozoa</taxon>
        <taxon>Mollusca</taxon>
        <taxon>Gastropoda</taxon>
        <taxon>Heterobranchia</taxon>
        <taxon>Euthyneura</taxon>
        <taxon>Panpulmonata</taxon>
        <taxon>Sacoglossa</taxon>
        <taxon>Placobranchoidea</taxon>
        <taxon>Plakobranchidae</taxon>
        <taxon>Elysia</taxon>
    </lineage>
</organism>
<reference evidence="1 2" key="1">
    <citation type="journal article" date="2021" name="Elife">
        <title>Chloroplast acquisition without the gene transfer in kleptoplastic sea slugs, Plakobranchus ocellatus.</title>
        <authorList>
            <person name="Maeda T."/>
            <person name="Takahashi S."/>
            <person name="Yoshida T."/>
            <person name="Shimamura S."/>
            <person name="Takaki Y."/>
            <person name="Nagai Y."/>
            <person name="Toyoda A."/>
            <person name="Suzuki Y."/>
            <person name="Arimoto A."/>
            <person name="Ishii H."/>
            <person name="Satoh N."/>
            <person name="Nishiyama T."/>
            <person name="Hasebe M."/>
            <person name="Maruyama T."/>
            <person name="Minagawa J."/>
            <person name="Obokata J."/>
            <person name="Shigenobu S."/>
        </authorList>
    </citation>
    <scope>NUCLEOTIDE SEQUENCE [LARGE SCALE GENOMIC DNA]</scope>
</reference>
<proteinExistence type="predicted"/>
<evidence type="ECO:0000313" key="2">
    <source>
        <dbReference type="Proteomes" id="UP000762676"/>
    </source>
</evidence>
<dbReference type="Proteomes" id="UP000762676">
    <property type="component" value="Unassembled WGS sequence"/>
</dbReference>
<accession>A0AAV4G8Y5</accession>
<protein>
    <submittedName>
        <fullName evidence="1">Uncharacterized protein</fullName>
    </submittedName>
</protein>
<keyword evidence="2" id="KW-1185">Reference proteome</keyword>